<dbReference type="RefSeq" id="WP_114583712.1">
    <property type="nucleotide sequence ID" value="NZ_QPMH01000029.1"/>
</dbReference>
<evidence type="ECO:0000259" key="15">
    <source>
        <dbReference type="Pfam" id="PF02096"/>
    </source>
</evidence>
<keyword evidence="6 13" id="KW-0812">Transmembrane</keyword>
<keyword evidence="4 13" id="KW-0813">Transport</keyword>
<dbReference type="InterPro" id="IPR001708">
    <property type="entry name" value="YidC/ALB3/OXA1/COX18"/>
</dbReference>
<dbReference type="InterPro" id="IPR028053">
    <property type="entry name" value="Membr_insert_YidC_N"/>
</dbReference>
<gene>
    <name evidence="13" type="primary">yidC</name>
    <name evidence="17" type="ORF">DRB17_18490</name>
</gene>
<dbReference type="EMBL" id="QPMH01000029">
    <property type="protein sequence ID" value="RDD60351.1"/>
    <property type="molecule type" value="Genomic_DNA"/>
</dbReference>
<evidence type="ECO:0000256" key="13">
    <source>
        <dbReference type="HAMAP-Rule" id="MF_01810"/>
    </source>
</evidence>
<feature type="transmembrane region" description="Helical" evidence="13">
    <location>
        <begin position="501"/>
        <end position="522"/>
    </location>
</feature>
<dbReference type="AlphaFoldDB" id="A0A369T4T3"/>
<keyword evidence="10 13" id="KW-0143">Chaperone</keyword>
<comment type="subcellular location">
    <subcellularLocation>
        <location evidence="1">Cell inner membrane</location>
        <topology evidence="1">Multi-pass membrane protein</topology>
    </subcellularLocation>
    <subcellularLocation>
        <location evidence="13">Cell membrane</location>
        <topology evidence="13">Multi-pass membrane protein</topology>
    </subcellularLocation>
</comment>
<evidence type="ECO:0000256" key="2">
    <source>
        <dbReference type="ARBA" id="ARBA00010527"/>
    </source>
</evidence>
<evidence type="ECO:0000256" key="10">
    <source>
        <dbReference type="ARBA" id="ARBA00023186"/>
    </source>
</evidence>
<dbReference type="PRINTS" id="PR01900">
    <property type="entry name" value="YIDCPROTEIN"/>
</dbReference>
<dbReference type="InterPro" id="IPR047196">
    <property type="entry name" value="YidC_ALB_C"/>
</dbReference>
<dbReference type="InterPro" id="IPR038221">
    <property type="entry name" value="YidC_periplasmic_sf"/>
</dbReference>
<dbReference type="NCBIfam" id="NF002353">
    <property type="entry name" value="PRK01318.1-4"/>
    <property type="match status" value="1"/>
</dbReference>
<keyword evidence="18" id="KW-1185">Reference proteome</keyword>
<dbReference type="PANTHER" id="PTHR12428">
    <property type="entry name" value="OXA1"/>
    <property type="match status" value="1"/>
</dbReference>
<dbReference type="NCBIfam" id="TIGR03592">
    <property type="entry name" value="yidC_oxa1_cterm"/>
    <property type="match status" value="1"/>
</dbReference>
<feature type="region of interest" description="Disordered" evidence="14">
    <location>
        <begin position="591"/>
        <end position="696"/>
    </location>
</feature>
<feature type="compositionally biased region" description="Low complexity" evidence="14">
    <location>
        <begin position="637"/>
        <end position="650"/>
    </location>
</feature>
<protein>
    <recommendedName>
        <fullName evidence="3 13">Membrane protein insertase YidC</fullName>
    </recommendedName>
    <alternativeName>
        <fullName evidence="12 13">Foldase YidC</fullName>
    </alternativeName>
    <alternativeName>
        <fullName evidence="11 13">Membrane integrase YidC</fullName>
    </alternativeName>
    <alternativeName>
        <fullName evidence="13">Membrane protein YidC</fullName>
    </alternativeName>
</protein>
<feature type="compositionally biased region" description="Low complexity" evidence="14">
    <location>
        <begin position="64"/>
        <end position="74"/>
    </location>
</feature>
<evidence type="ECO:0000256" key="1">
    <source>
        <dbReference type="ARBA" id="ARBA00004429"/>
    </source>
</evidence>
<dbReference type="CDD" id="cd19961">
    <property type="entry name" value="EcYidC-like_peri"/>
    <property type="match status" value="1"/>
</dbReference>
<keyword evidence="7 13" id="KW-0653">Protein transport</keyword>
<accession>A0A369T4T3</accession>
<evidence type="ECO:0000256" key="3">
    <source>
        <dbReference type="ARBA" id="ARBA00015325"/>
    </source>
</evidence>
<dbReference type="NCBIfam" id="TIGR03593">
    <property type="entry name" value="yidC_nterm"/>
    <property type="match status" value="1"/>
</dbReference>
<dbReference type="GO" id="GO:0005886">
    <property type="term" value="C:plasma membrane"/>
    <property type="evidence" value="ECO:0007669"/>
    <property type="project" value="UniProtKB-SubCell"/>
</dbReference>
<evidence type="ECO:0000256" key="5">
    <source>
        <dbReference type="ARBA" id="ARBA00022475"/>
    </source>
</evidence>
<keyword evidence="5 13" id="KW-1003">Cell membrane</keyword>
<evidence type="ECO:0000256" key="14">
    <source>
        <dbReference type="SAM" id="MobiDB-lite"/>
    </source>
</evidence>
<feature type="compositionally biased region" description="Basic and acidic residues" evidence="14">
    <location>
        <begin position="597"/>
        <end position="609"/>
    </location>
</feature>
<dbReference type="CDD" id="cd20070">
    <property type="entry name" value="5TM_YidC_Alb3"/>
    <property type="match status" value="1"/>
</dbReference>
<dbReference type="GO" id="GO:0051205">
    <property type="term" value="P:protein insertion into membrane"/>
    <property type="evidence" value="ECO:0007669"/>
    <property type="project" value="TreeGrafter"/>
</dbReference>
<evidence type="ECO:0000256" key="8">
    <source>
        <dbReference type="ARBA" id="ARBA00022989"/>
    </source>
</evidence>
<dbReference type="Pfam" id="PF14849">
    <property type="entry name" value="YidC_periplas"/>
    <property type="match status" value="1"/>
</dbReference>
<feature type="compositionally biased region" description="Basic residues" evidence="14">
    <location>
        <begin position="679"/>
        <end position="696"/>
    </location>
</feature>
<dbReference type="PANTHER" id="PTHR12428:SF65">
    <property type="entry name" value="CYTOCHROME C OXIDASE ASSEMBLY PROTEIN COX18, MITOCHONDRIAL"/>
    <property type="match status" value="1"/>
</dbReference>
<keyword evidence="9 13" id="KW-0472">Membrane</keyword>
<feature type="compositionally biased region" description="Polar residues" evidence="14">
    <location>
        <begin position="50"/>
        <end position="61"/>
    </location>
</feature>
<feature type="domain" description="Membrane insertase YidC N-terminal" evidence="16">
    <location>
        <begin position="86"/>
        <end position="363"/>
    </location>
</feature>
<feature type="transmembrane region" description="Helical" evidence="13">
    <location>
        <begin position="543"/>
        <end position="563"/>
    </location>
</feature>
<feature type="region of interest" description="Disordered" evidence="14">
    <location>
        <begin position="34"/>
        <end position="88"/>
    </location>
</feature>
<evidence type="ECO:0000256" key="9">
    <source>
        <dbReference type="ARBA" id="ARBA00023136"/>
    </source>
</evidence>
<evidence type="ECO:0000256" key="4">
    <source>
        <dbReference type="ARBA" id="ARBA00022448"/>
    </source>
</evidence>
<comment type="function">
    <text evidence="13">Required for the insertion and/or proper folding and/or complex formation of integral membrane proteins into the membrane. Involved in integration of membrane proteins that insert both dependently and independently of the Sec translocase complex, as well as at least some lipoproteins. Aids folding of multispanning membrane proteins.</text>
</comment>
<evidence type="ECO:0000259" key="16">
    <source>
        <dbReference type="Pfam" id="PF14849"/>
    </source>
</evidence>
<keyword evidence="8 13" id="KW-1133">Transmembrane helix</keyword>
<dbReference type="InterPro" id="IPR019998">
    <property type="entry name" value="Membr_insert_YidC"/>
</dbReference>
<comment type="subunit">
    <text evidence="13">Interacts with the Sec translocase complex via SecD. Specifically interacts with transmembrane segments of nascent integral membrane proteins during membrane integration.</text>
</comment>
<comment type="caution">
    <text evidence="17">The sequence shown here is derived from an EMBL/GenBank/DDBJ whole genome shotgun (WGS) entry which is preliminary data.</text>
</comment>
<dbReference type="InterPro" id="IPR028055">
    <property type="entry name" value="YidC/Oxa/ALB_C"/>
</dbReference>
<evidence type="ECO:0000313" key="18">
    <source>
        <dbReference type="Proteomes" id="UP000253941"/>
    </source>
</evidence>
<evidence type="ECO:0000256" key="7">
    <source>
        <dbReference type="ARBA" id="ARBA00022927"/>
    </source>
</evidence>
<feature type="transmembrane region" description="Helical" evidence="13">
    <location>
        <begin position="6"/>
        <end position="24"/>
    </location>
</feature>
<reference evidence="17 18" key="1">
    <citation type="submission" date="2018-07" db="EMBL/GenBank/DDBJ databases">
        <title>Venubactetium sediminum gen. nov., sp. nov., isolated from a marine solar saltern.</title>
        <authorList>
            <person name="Wang S."/>
        </authorList>
    </citation>
    <scope>NUCLEOTIDE SEQUENCE [LARGE SCALE GENOMIC DNA]</scope>
    <source>
        <strain evidence="17 18">WD2A32</strain>
    </source>
</reference>
<dbReference type="PRINTS" id="PR00701">
    <property type="entry name" value="60KDINNERMP"/>
</dbReference>
<evidence type="ECO:0000256" key="11">
    <source>
        <dbReference type="ARBA" id="ARBA00033245"/>
    </source>
</evidence>
<dbReference type="GO" id="GO:0015031">
    <property type="term" value="P:protein transport"/>
    <property type="evidence" value="ECO:0007669"/>
    <property type="project" value="UniProtKB-KW"/>
</dbReference>
<evidence type="ECO:0000256" key="6">
    <source>
        <dbReference type="ARBA" id="ARBA00022692"/>
    </source>
</evidence>
<dbReference type="Gene3D" id="2.70.98.90">
    <property type="match status" value="1"/>
</dbReference>
<organism evidence="17 18">
    <name type="scientific">Ferruginivarius sediminum</name>
    <dbReference type="NCBI Taxonomy" id="2661937"/>
    <lineage>
        <taxon>Bacteria</taxon>
        <taxon>Pseudomonadati</taxon>
        <taxon>Pseudomonadota</taxon>
        <taxon>Alphaproteobacteria</taxon>
        <taxon>Rhodospirillales</taxon>
        <taxon>Rhodospirillaceae</taxon>
        <taxon>Ferruginivarius</taxon>
    </lineage>
</organism>
<dbReference type="Pfam" id="PF02096">
    <property type="entry name" value="60KD_IMP"/>
    <property type="match status" value="1"/>
</dbReference>
<evidence type="ECO:0000256" key="12">
    <source>
        <dbReference type="ARBA" id="ARBA00033342"/>
    </source>
</evidence>
<feature type="transmembrane region" description="Helical" evidence="13">
    <location>
        <begin position="375"/>
        <end position="395"/>
    </location>
</feature>
<name>A0A369T4T3_9PROT</name>
<sequence>MEQRNLILAIVASVAILLGFELLYNAPQREAELAQQVQQQQQQTSEDEQPTSGANMPQAQQGEVPGAAPGVPNAPDRDELVAEGPRVTIDTPTLRGSISLVGGRIDDLTLRNYEQTIEPDSGKIDLLSPPGSEQAYYAAFGWVAAENGADLPNGETRWSADGETLAPGRDLTLTWTNDAGLTFTRVYAIDERYMFTVTQRVTNESGDAVSLAPYGLISRRGTPDTLGYYILHEGPIGVLNGTLEEIDYDDLQDDGPITQRTTGGWLGITDKYWLVSLIPDQDTGVRTRFLHADAGGVSKYQTDFMHDSVRLQAGESLERTSRLFAGAKEVSVLDHYKDNLGVPMFDKAVDFGWFYFLTKPLFKMLHFFAQYTGNFGVAILILVVIIKLLFFPLANKSYRSMAKMRKLQPEMVKLRERFADDKQRLNQEMMALYKREGANPASGCLPILVQIPVFFALYKVLFVTIEMRHAPFFGWIQDLSAKDPTAITNLFGLAPWGVPELGALSVVNIGILPLIMGVTMYLQHMLNPQPADPTQAKIFKLMPIMFTFLLAQFPAGLVVYWTWNNLLTILQQYVIMRRAGMQIGGKQESMLPALGKTKGDAKESEKEEPAASTKAADGAEEKQATASQPDEEESGEAGKAALATAEAGAGSQTQSADESAVGGKAQSGGERPRNPAAKSRSKGRGSGGKGRKGRKR</sequence>
<comment type="similarity">
    <text evidence="2 13">Belongs to the OXA1/ALB3/YidC family. Type 1 subfamily.</text>
</comment>
<evidence type="ECO:0000313" key="17">
    <source>
        <dbReference type="EMBL" id="RDD60351.1"/>
    </source>
</evidence>
<proteinExistence type="inferred from homology"/>
<dbReference type="HAMAP" id="MF_01810">
    <property type="entry name" value="YidC_type1"/>
    <property type="match status" value="1"/>
</dbReference>
<feature type="domain" description="Membrane insertase YidC/Oxa/ALB C-terminal" evidence="15">
    <location>
        <begin position="375"/>
        <end position="577"/>
    </location>
</feature>
<dbReference type="Proteomes" id="UP000253941">
    <property type="component" value="Unassembled WGS sequence"/>
</dbReference>
<dbReference type="GO" id="GO:0032977">
    <property type="term" value="F:membrane insertase activity"/>
    <property type="evidence" value="ECO:0007669"/>
    <property type="project" value="InterPro"/>
</dbReference>